<protein>
    <submittedName>
        <fullName evidence="1">Uncharacterized protein</fullName>
    </submittedName>
</protein>
<proteinExistence type="predicted"/>
<reference evidence="1" key="1">
    <citation type="journal article" date="2015" name="Nature">
        <title>Complex archaea that bridge the gap between prokaryotes and eukaryotes.</title>
        <authorList>
            <person name="Spang A."/>
            <person name="Saw J.H."/>
            <person name="Jorgensen S.L."/>
            <person name="Zaremba-Niedzwiedzka K."/>
            <person name="Martijn J."/>
            <person name="Lind A.E."/>
            <person name="van Eijk R."/>
            <person name="Schleper C."/>
            <person name="Guy L."/>
            <person name="Ettema T.J."/>
        </authorList>
    </citation>
    <scope>NUCLEOTIDE SEQUENCE</scope>
</reference>
<name>A0A0F9R3Q2_9ZZZZ</name>
<accession>A0A0F9R3Q2</accession>
<sequence>MTQTLHTVKDRGIICPKCAFEGKETQLSQPYLTGDGWVQECPDHGKLYIWLHVYATPEGEVFDLLRNSETKKGEKSC</sequence>
<dbReference type="AlphaFoldDB" id="A0A0F9R3Q2"/>
<evidence type="ECO:0000313" key="1">
    <source>
        <dbReference type="EMBL" id="KKN43832.1"/>
    </source>
</evidence>
<organism evidence="1">
    <name type="scientific">marine sediment metagenome</name>
    <dbReference type="NCBI Taxonomy" id="412755"/>
    <lineage>
        <taxon>unclassified sequences</taxon>
        <taxon>metagenomes</taxon>
        <taxon>ecological metagenomes</taxon>
    </lineage>
</organism>
<dbReference type="EMBL" id="LAZR01001485">
    <property type="protein sequence ID" value="KKN43832.1"/>
    <property type="molecule type" value="Genomic_DNA"/>
</dbReference>
<gene>
    <name evidence="1" type="ORF">LCGC14_0699240</name>
</gene>
<comment type="caution">
    <text evidence="1">The sequence shown here is derived from an EMBL/GenBank/DDBJ whole genome shotgun (WGS) entry which is preliminary data.</text>
</comment>